<gene>
    <name evidence="1" type="ORF">KQI86_15175</name>
</gene>
<accession>A0ABS6EKV8</accession>
<protein>
    <submittedName>
        <fullName evidence="1">Glutamate mutase L</fullName>
    </submittedName>
</protein>
<keyword evidence="2" id="KW-1185">Reference proteome</keyword>
<evidence type="ECO:0000313" key="2">
    <source>
        <dbReference type="Proteomes" id="UP000726170"/>
    </source>
</evidence>
<dbReference type="PIRSF" id="PIRSF004729">
    <property type="entry name" value="MutL"/>
    <property type="match status" value="1"/>
</dbReference>
<dbReference type="NCBIfam" id="TIGR01319">
    <property type="entry name" value="glmL_fam"/>
    <property type="match status" value="1"/>
</dbReference>
<dbReference type="RefSeq" id="WP_216440188.1">
    <property type="nucleotide sequence ID" value="NZ_JAHLQF010000003.1"/>
</dbReference>
<organism evidence="1 2">
    <name type="scientific">Clostridium mobile</name>
    <dbReference type="NCBI Taxonomy" id="2841512"/>
    <lineage>
        <taxon>Bacteria</taxon>
        <taxon>Bacillati</taxon>
        <taxon>Bacillota</taxon>
        <taxon>Clostridia</taxon>
        <taxon>Eubacteriales</taxon>
        <taxon>Clostridiaceae</taxon>
        <taxon>Clostridium</taxon>
    </lineage>
</organism>
<proteinExistence type="predicted"/>
<name>A0ABS6EKV8_9CLOT</name>
<evidence type="ECO:0000313" key="1">
    <source>
        <dbReference type="EMBL" id="MBU5485660.1"/>
    </source>
</evidence>
<dbReference type="InterPro" id="IPR006230">
    <property type="entry name" value="MutL"/>
</dbReference>
<comment type="caution">
    <text evidence="1">The sequence shown here is derived from an EMBL/GenBank/DDBJ whole genome shotgun (WGS) entry which is preliminary data.</text>
</comment>
<dbReference type="Pfam" id="PF13941">
    <property type="entry name" value="MutL"/>
    <property type="match status" value="1"/>
</dbReference>
<reference evidence="1 2" key="1">
    <citation type="submission" date="2021-06" db="EMBL/GenBank/DDBJ databases">
        <authorList>
            <person name="Sun Q."/>
            <person name="Li D."/>
        </authorList>
    </citation>
    <scope>NUCLEOTIDE SEQUENCE [LARGE SCALE GENOMIC DNA]</scope>
    <source>
        <strain evidence="1 2">MSJ-11</strain>
    </source>
</reference>
<dbReference type="Proteomes" id="UP000726170">
    <property type="component" value="Unassembled WGS sequence"/>
</dbReference>
<dbReference type="EMBL" id="JAHLQF010000003">
    <property type="protein sequence ID" value="MBU5485660.1"/>
    <property type="molecule type" value="Genomic_DNA"/>
</dbReference>
<sequence length="455" mass="49638">MKVDYLVAEIGSTTTLVTAFNVKIKKDKSIFVEAAFQGKSCTTVLDGDVTIGLKNAVKDIENQVGEPITWGKMLATSSAAGGLKITVHGLMERMTVKAAKEAALGAGGIIKMVTSGKMRKSDIKMIHEINPNMIMIAGGTDYGERETSLYNAEIISKEKFNVPIVYCGNIENREEIKDIFKDQELYIIDNVYPSIDELNVEPARKVIQEAFERNIVKAPGMNKIKEMVDGSIIPTPGAVMESAKILYDMIGDLVVLDVGGATTDVHSVTEGSAVVLDMLVNPEPKAKRTVEGDIGVFINSKNIIDILNIRDLGNFKKEYISSHIKAIPTEGDEINASSILTKKALDVAINRHVGTIKRKYGGESGFIAYGKDLSQVKYIIGTGGALTRLPVGKEALLNIRYMRDDVTMLPRKGAEALLDKDYIMACAGVLSRENKEAAEALLRQSLMITKDMEEL</sequence>
<dbReference type="NCBIfam" id="NF040744">
    <property type="entry name" value="ornith_Or-4"/>
    <property type="match status" value="1"/>
</dbReference>